<reference evidence="3" key="2">
    <citation type="submission" date="2022-10" db="EMBL/GenBank/DDBJ databases">
        <authorList>
            <person name="Aires J."/>
            <person name="Mesa V."/>
        </authorList>
    </citation>
    <scope>NUCLEOTIDE SEQUENCE</scope>
    <source>
        <strain evidence="3">Clostridium neonatale JD116</strain>
    </source>
</reference>
<evidence type="ECO:0000313" key="2">
    <source>
        <dbReference type="EMBL" id="CAG9703794.1"/>
    </source>
</evidence>
<comment type="caution">
    <text evidence="2">The sequence shown here is derived from an EMBL/GenBank/DDBJ whole genome shotgun (WGS) entry which is preliminary data.</text>
</comment>
<dbReference type="Proteomes" id="UP001189143">
    <property type="component" value="Unassembled WGS sequence"/>
</dbReference>
<protein>
    <submittedName>
        <fullName evidence="2">Phage protein</fullName>
    </submittedName>
</protein>
<gene>
    <name evidence="3" type="ORF">CNEO2_1540006</name>
    <name evidence="2" type="ORF">CNEO_40810</name>
</gene>
<evidence type="ECO:0000313" key="4">
    <source>
        <dbReference type="Proteomes" id="UP000789738"/>
    </source>
</evidence>
<dbReference type="Proteomes" id="UP000789738">
    <property type="component" value="Unassembled WGS sequence"/>
</dbReference>
<name>A0AA86JDM6_9CLOT</name>
<feature type="transmembrane region" description="Helical" evidence="1">
    <location>
        <begin position="45"/>
        <end position="69"/>
    </location>
</feature>
<dbReference type="AlphaFoldDB" id="A0AA86JDM6"/>
<keyword evidence="1" id="KW-0812">Transmembrane</keyword>
<sequence length="80" mass="9627">MLKVYSITIILFYLSFILCLLRWSVNKENINSKSNNEKWFVFMRLLVIGCMPIINVVFTLIYIYISIFVESEKFIEFMNK</sequence>
<evidence type="ECO:0000256" key="1">
    <source>
        <dbReference type="SAM" id="Phobius"/>
    </source>
</evidence>
<keyword evidence="1" id="KW-0472">Membrane</keyword>
<feature type="transmembrane region" description="Helical" evidence="1">
    <location>
        <begin position="6"/>
        <end position="25"/>
    </location>
</feature>
<accession>A0AA86JDM6</accession>
<proteinExistence type="predicted"/>
<keyword evidence="1" id="KW-1133">Transmembrane helix</keyword>
<dbReference type="EMBL" id="CAMTCP010000060">
    <property type="protein sequence ID" value="CAI3545163.1"/>
    <property type="molecule type" value="Genomic_DNA"/>
</dbReference>
<organism evidence="2 4">
    <name type="scientific">Clostridium neonatale</name>
    <dbReference type="NCBI Taxonomy" id="137838"/>
    <lineage>
        <taxon>Bacteria</taxon>
        <taxon>Bacillati</taxon>
        <taxon>Bacillota</taxon>
        <taxon>Clostridia</taxon>
        <taxon>Eubacteriales</taxon>
        <taxon>Clostridiaceae</taxon>
        <taxon>Clostridium</taxon>
    </lineage>
</organism>
<evidence type="ECO:0000313" key="3">
    <source>
        <dbReference type="EMBL" id="CAI3545163.1"/>
    </source>
</evidence>
<dbReference type="EMBL" id="CAKJVE010000004">
    <property type="protein sequence ID" value="CAG9703794.1"/>
    <property type="molecule type" value="Genomic_DNA"/>
</dbReference>
<reference evidence="2" key="1">
    <citation type="submission" date="2021-10" db="EMBL/GenBank/DDBJ databases">
        <authorList>
            <person name="Mesa V."/>
        </authorList>
    </citation>
    <scope>NUCLEOTIDE SEQUENCE</scope>
    <source>
        <strain evidence="2">CC3_PB</strain>
    </source>
</reference>
<dbReference type="RefSeq" id="WP_230141431.1">
    <property type="nucleotide sequence ID" value="NZ_CAKJVE010000004.1"/>
</dbReference>